<gene>
    <name evidence="2" type="ORF">GAB14E_3060</name>
</gene>
<dbReference type="RefSeq" id="WP_052093755.1">
    <property type="nucleotide sequence ID" value="NZ_JQEC01000039.1"/>
</dbReference>
<proteinExistence type="predicted"/>
<keyword evidence="1" id="KW-1133">Transmembrane helix</keyword>
<feature type="transmembrane region" description="Helical" evidence="1">
    <location>
        <begin position="21"/>
        <end position="47"/>
    </location>
</feature>
<name>A0A099KQF2_COLPS</name>
<dbReference type="Pfam" id="PF14333">
    <property type="entry name" value="DUF4389"/>
    <property type="match status" value="1"/>
</dbReference>
<evidence type="ECO:0000313" key="3">
    <source>
        <dbReference type="Proteomes" id="UP000029868"/>
    </source>
</evidence>
<dbReference type="Proteomes" id="UP000029868">
    <property type="component" value="Unassembled WGS sequence"/>
</dbReference>
<comment type="caution">
    <text evidence="2">The sequence shown here is derived from an EMBL/GenBank/DDBJ whole genome shotgun (WGS) entry which is preliminary data.</text>
</comment>
<accession>A0A099KQF2</accession>
<organism evidence="2 3">
    <name type="scientific">Colwellia psychrerythraea</name>
    <name type="common">Vibrio psychroerythus</name>
    <dbReference type="NCBI Taxonomy" id="28229"/>
    <lineage>
        <taxon>Bacteria</taxon>
        <taxon>Pseudomonadati</taxon>
        <taxon>Pseudomonadota</taxon>
        <taxon>Gammaproteobacteria</taxon>
        <taxon>Alteromonadales</taxon>
        <taxon>Colwelliaceae</taxon>
        <taxon>Colwellia</taxon>
    </lineage>
</organism>
<reference evidence="2 3" key="1">
    <citation type="submission" date="2014-08" db="EMBL/GenBank/DDBJ databases">
        <title>Genomic and Phenotypic Diversity of Colwellia psychrerythraea strains from Disparate Marine Basins.</title>
        <authorList>
            <person name="Techtmann S.M."/>
            <person name="Stelling S.C."/>
            <person name="Utturkar S.M."/>
            <person name="Alshibli N."/>
            <person name="Harris A."/>
            <person name="Brown S.D."/>
            <person name="Hazen T.C."/>
        </authorList>
    </citation>
    <scope>NUCLEOTIDE SEQUENCE [LARGE SCALE GENOMIC DNA]</scope>
    <source>
        <strain evidence="2 3">GAB14E</strain>
    </source>
</reference>
<dbReference type="PATRIC" id="fig|28229.3.peg.2779"/>
<dbReference type="OrthoDB" id="5766995at2"/>
<dbReference type="EMBL" id="JQEC01000039">
    <property type="protein sequence ID" value="KGJ91903.1"/>
    <property type="molecule type" value="Genomic_DNA"/>
</dbReference>
<sequence length="105" mass="12111">MRDINSTETKNWKSTSVWIRGLFMILFGFIGGFARFMVTLIAVFQFFSLLITGNPNAALKLFGQSLNNYIYQINDFLTVNSDRYPFPLSGWPDDKSAYKYSSRDL</sequence>
<protein>
    <recommendedName>
        <fullName evidence="4">DUF4389 domain-containing protein</fullName>
    </recommendedName>
</protein>
<dbReference type="AlphaFoldDB" id="A0A099KQF2"/>
<evidence type="ECO:0000256" key="1">
    <source>
        <dbReference type="SAM" id="Phobius"/>
    </source>
</evidence>
<keyword evidence="1" id="KW-0812">Transmembrane</keyword>
<evidence type="ECO:0008006" key="4">
    <source>
        <dbReference type="Google" id="ProtNLM"/>
    </source>
</evidence>
<evidence type="ECO:0000313" key="2">
    <source>
        <dbReference type="EMBL" id="KGJ91903.1"/>
    </source>
</evidence>
<dbReference type="InterPro" id="IPR025498">
    <property type="entry name" value="DUF4389"/>
</dbReference>
<keyword evidence="1" id="KW-0472">Membrane</keyword>